<keyword evidence="2" id="KW-0732">Signal</keyword>
<sequence>MMKKLFLPVCLLIASSAGAVKSFAQETIRIATGEYPPYYSRQYKNFGPTPAIVIAAFARVNIKVEFGFFPWNRSLELAKNNVWDATCCWFKTSGWEDYFYYSDGVRSREKIFFHLKSYPFHWQSYDDLQEMKIGTTVKYAYGDDFDAANKAGKLRIEQAPSNKMNLKKLLAGRIHIFPIDRLMGYQLLDEFFTPEQARLITHHSKILFSGNVRLLISKKNPKSQYLIEKFNLGLKKLKESGEYDPFFIEKQPGGKNE</sequence>
<protein>
    <submittedName>
        <fullName evidence="3">Transporter substrate-binding domain-containing protein</fullName>
    </submittedName>
</protein>
<comment type="similarity">
    <text evidence="1">Belongs to the bacterial solute-binding protein 3 family.</text>
</comment>
<evidence type="ECO:0000313" key="3">
    <source>
        <dbReference type="EMBL" id="WDE07682.1"/>
    </source>
</evidence>
<dbReference type="KEGG" id="tvd:SG34_012760"/>
<dbReference type="SUPFAM" id="SSF53850">
    <property type="entry name" value="Periplasmic binding protein-like II"/>
    <property type="match status" value="1"/>
</dbReference>
<evidence type="ECO:0000256" key="1">
    <source>
        <dbReference type="ARBA" id="ARBA00010333"/>
    </source>
</evidence>
<organism evidence="3 4">
    <name type="scientific">Thalassomonas viridans</name>
    <dbReference type="NCBI Taxonomy" id="137584"/>
    <lineage>
        <taxon>Bacteria</taxon>
        <taxon>Pseudomonadati</taxon>
        <taxon>Pseudomonadota</taxon>
        <taxon>Gammaproteobacteria</taxon>
        <taxon>Alteromonadales</taxon>
        <taxon>Colwelliaceae</taxon>
        <taxon>Thalassomonas</taxon>
    </lineage>
</organism>
<evidence type="ECO:0000313" key="4">
    <source>
        <dbReference type="Proteomes" id="UP000032352"/>
    </source>
</evidence>
<dbReference type="AlphaFoldDB" id="A0AAE9Z9Q7"/>
<proteinExistence type="inferred from homology"/>
<dbReference type="RefSeq" id="WP_084723929.1">
    <property type="nucleotide sequence ID" value="NZ_CP059733.1"/>
</dbReference>
<name>A0AAE9Z9Q7_9GAMM</name>
<accession>A0AAE9Z9Q7</accession>
<dbReference type="Proteomes" id="UP000032352">
    <property type="component" value="Chromosome"/>
</dbReference>
<dbReference type="Gene3D" id="3.40.190.10">
    <property type="entry name" value="Periplasmic binding protein-like II"/>
    <property type="match status" value="2"/>
</dbReference>
<feature type="chain" id="PRO_5042006312" evidence="2">
    <location>
        <begin position="20"/>
        <end position="257"/>
    </location>
</feature>
<keyword evidence="4" id="KW-1185">Reference proteome</keyword>
<feature type="signal peptide" evidence="2">
    <location>
        <begin position="1"/>
        <end position="19"/>
    </location>
</feature>
<gene>
    <name evidence="3" type="ORF">SG34_012760</name>
</gene>
<reference evidence="3 4" key="2">
    <citation type="journal article" date="2022" name="Mar. Drugs">
        <title>Bioassay-Guided Fractionation Leads to the Detection of Cholic Acid Generated by the Rare Thalassomonas sp.</title>
        <authorList>
            <person name="Pheiffer F."/>
            <person name="Schneider Y.K."/>
            <person name="Hansen E.H."/>
            <person name="Andersen J.H."/>
            <person name="Isaksson J."/>
            <person name="Busche T."/>
            <person name="R C."/>
            <person name="Kalinowski J."/>
            <person name="Zyl L.V."/>
            <person name="Trindade M."/>
        </authorList>
    </citation>
    <scope>NUCLEOTIDE SEQUENCE [LARGE SCALE GENOMIC DNA]</scope>
    <source>
        <strain evidence="3 4">XOM25</strain>
    </source>
</reference>
<dbReference type="PANTHER" id="PTHR35936:SF25">
    <property type="entry name" value="ABC TRANSPORTER SUBSTRATE-BINDING PROTEIN"/>
    <property type="match status" value="1"/>
</dbReference>
<reference evidence="3 4" key="1">
    <citation type="journal article" date="2015" name="Genome Announc.">
        <title>Draft Genome Sequences of Marine Isolates of Thalassomonas viridans and Thalassomonas actiniarum.</title>
        <authorList>
            <person name="Olonade I."/>
            <person name="van Zyl L.J."/>
            <person name="Trindade M."/>
        </authorList>
    </citation>
    <scope>NUCLEOTIDE SEQUENCE [LARGE SCALE GENOMIC DNA]</scope>
    <source>
        <strain evidence="3 4">XOM25</strain>
    </source>
</reference>
<dbReference type="PANTHER" id="PTHR35936">
    <property type="entry name" value="MEMBRANE-BOUND LYTIC MUREIN TRANSGLYCOSYLASE F"/>
    <property type="match status" value="1"/>
</dbReference>
<evidence type="ECO:0000256" key="2">
    <source>
        <dbReference type="SAM" id="SignalP"/>
    </source>
</evidence>
<dbReference type="EMBL" id="CP059733">
    <property type="protein sequence ID" value="WDE07682.1"/>
    <property type="molecule type" value="Genomic_DNA"/>
</dbReference>